<reference evidence="6" key="1">
    <citation type="submission" date="2016-10" db="EMBL/GenBank/DDBJ databases">
        <authorList>
            <person name="Varghese N."/>
            <person name="Submissions S."/>
        </authorList>
    </citation>
    <scope>NUCLEOTIDE SEQUENCE [LARGE SCALE GENOMIC DNA]</scope>
    <source>
        <strain evidence="6">DUS833</strain>
    </source>
</reference>
<dbReference type="Proteomes" id="UP000199365">
    <property type="component" value="Unassembled WGS sequence"/>
</dbReference>
<dbReference type="InterPro" id="IPR000835">
    <property type="entry name" value="HTH_MarR-typ"/>
</dbReference>
<dbReference type="PANTHER" id="PTHR33164">
    <property type="entry name" value="TRANSCRIPTIONAL REGULATOR, MARR FAMILY"/>
    <property type="match status" value="1"/>
</dbReference>
<name>A0A1H1JUQ8_9BURK</name>
<organism evidence="5 6">
    <name type="scientific">Paraburkholderia tuberum</name>
    <dbReference type="NCBI Taxonomy" id="157910"/>
    <lineage>
        <taxon>Bacteria</taxon>
        <taxon>Pseudomonadati</taxon>
        <taxon>Pseudomonadota</taxon>
        <taxon>Betaproteobacteria</taxon>
        <taxon>Burkholderiales</taxon>
        <taxon>Burkholderiaceae</taxon>
        <taxon>Paraburkholderia</taxon>
    </lineage>
</organism>
<dbReference type="SMART" id="SM00347">
    <property type="entry name" value="HTH_MARR"/>
    <property type="match status" value="1"/>
</dbReference>
<keyword evidence="1" id="KW-0805">Transcription regulation</keyword>
<evidence type="ECO:0000259" key="4">
    <source>
        <dbReference type="PROSITE" id="PS50995"/>
    </source>
</evidence>
<keyword evidence="3" id="KW-0804">Transcription</keyword>
<dbReference type="GO" id="GO:0006950">
    <property type="term" value="P:response to stress"/>
    <property type="evidence" value="ECO:0007669"/>
    <property type="project" value="TreeGrafter"/>
</dbReference>
<sequence length="169" mass="18310">MPTITRKPSGSESTARATARRNLRDRRHAAAPVRLSYLAGQLDKILTRQLSEALASHGLTLPQYTALSVLRARARSSNAQLAQRSLITPQAASAVVKSMEANGWVTRVAGPLNRRVGLLSLTKAGETLLAQCDGTADRVEQSMLGEIDEHDSQMLKNLLLTCVRNLRAA</sequence>
<evidence type="ECO:0000313" key="6">
    <source>
        <dbReference type="Proteomes" id="UP000199365"/>
    </source>
</evidence>
<evidence type="ECO:0000313" key="5">
    <source>
        <dbReference type="EMBL" id="SDR53754.1"/>
    </source>
</evidence>
<dbReference type="AlphaFoldDB" id="A0A1H1JUQ8"/>
<proteinExistence type="predicted"/>
<dbReference type="PANTHER" id="PTHR33164:SF43">
    <property type="entry name" value="HTH-TYPE TRANSCRIPTIONAL REPRESSOR YETL"/>
    <property type="match status" value="1"/>
</dbReference>
<dbReference type="PROSITE" id="PS01117">
    <property type="entry name" value="HTH_MARR_1"/>
    <property type="match status" value="1"/>
</dbReference>
<evidence type="ECO:0000256" key="1">
    <source>
        <dbReference type="ARBA" id="ARBA00023015"/>
    </source>
</evidence>
<dbReference type="InterPro" id="IPR023187">
    <property type="entry name" value="Tscrpt_reg_MarR-type_CS"/>
</dbReference>
<gene>
    <name evidence="5" type="ORF">SAMN05445850_5760</name>
</gene>
<feature type="domain" description="HTH marR-type" evidence="4">
    <location>
        <begin position="32"/>
        <end position="164"/>
    </location>
</feature>
<keyword evidence="2" id="KW-0238">DNA-binding</keyword>
<dbReference type="InterPro" id="IPR036388">
    <property type="entry name" value="WH-like_DNA-bd_sf"/>
</dbReference>
<dbReference type="InterPro" id="IPR039422">
    <property type="entry name" value="MarR/SlyA-like"/>
</dbReference>
<dbReference type="EMBL" id="FNKX01000002">
    <property type="protein sequence ID" value="SDR53754.1"/>
    <property type="molecule type" value="Genomic_DNA"/>
</dbReference>
<dbReference type="PROSITE" id="PS50995">
    <property type="entry name" value="HTH_MARR_2"/>
    <property type="match status" value="1"/>
</dbReference>
<protein>
    <submittedName>
        <fullName evidence="5">Transcriptional regulator, MarR family</fullName>
    </submittedName>
</protein>
<dbReference type="GO" id="GO:0003700">
    <property type="term" value="F:DNA-binding transcription factor activity"/>
    <property type="evidence" value="ECO:0007669"/>
    <property type="project" value="InterPro"/>
</dbReference>
<accession>A0A1H1JUQ8</accession>
<dbReference type="Gene3D" id="1.10.10.10">
    <property type="entry name" value="Winged helix-like DNA-binding domain superfamily/Winged helix DNA-binding domain"/>
    <property type="match status" value="1"/>
</dbReference>
<dbReference type="STRING" id="157910.SAMN05445850_5760"/>
<keyword evidence="6" id="KW-1185">Reference proteome</keyword>
<dbReference type="SUPFAM" id="SSF46785">
    <property type="entry name" value="Winged helix' DNA-binding domain"/>
    <property type="match status" value="1"/>
</dbReference>
<dbReference type="Pfam" id="PF12802">
    <property type="entry name" value="MarR_2"/>
    <property type="match status" value="1"/>
</dbReference>
<dbReference type="InterPro" id="IPR036390">
    <property type="entry name" value="WH_DNA-bd_sf"/>
</dbReference>
<evidence type="ECO:0000256" key="3">
    <source>
        <dbReference type="ARBA" id="ARBA00023163"/>
    </source>
</evidence>
<evidence type="ECO:0000256" key="2">
    <source>
        <dbReference type="ARBA" id="ARBA00023125"/>
    </source>
</evidence>
<dbReference type="GO" id="GO:0003677">
    <property type="term" value="F:DNA binding"/>
    <property type="evidence" value="ECO:0007669"/>
    <property type="project" value="UniProtKB-KW"/>
</dbReference>